<dbReference type="SUPFAM" id="SSF51101">
    <property type="entry name" value="Mannose-binding lectins"/>
    <property type="match status" value="1"/>
</dbReference>
<evidence type="ECO:0000256" key="3">
    <source>
        <dbReference type="ARBA" id="ARBA00022741"/>
    </source>
</evidence>
<dbReference type="GO" id="GO:0005524">
    <property type="term" value="F:ATP binding"/>
    <property type="evidence" value="ECO:0007669"/>
    <property type="project" value="UniProtKB-KW"/>
</dbReference>
<dbReference type="PROSITE" id="PS50011">
    <property type="entry name" value="PROTEIN_KINASE_DOM"/>
    <property type="match status" value="1"/>
</dbReference>
<dbReference type="InterPro" id="IPR011009">
    <property type="entry name" value="Kinase-like_dom_sf"/>
</dbReference>
<proteinExistence type="predicted"/>
<dbReference type="AlphaFoldDB" id="A0A813LT97"/>
<dbReference type="EMBL" id="CAJNNW010036797">
    <property type="protein sequence ID" value="CAE8737646.1"/>
    <property type="molecule type" value="Genomic_DNA"/>
</dbReference>
<name>A0A813LT97_POLGL</name>
<keyword evidence="4" id="KW-0418">Kinase</keyword>
<dbReference type="PROSITE" id="PS00108">
    <property type="entry name" value="PROTEIN_KINASE_ST"/>
    <property type="match status" value="1"/>
</dbReference>
<dbReference type="InterPro" id="IPR001229">
    <property type="entry name" value="Jacalin-like_lectin_dom"/>
</dbReference>
<keyword evidence="5" id="KW-0067">ATP-binding</keyword>
<dbReference type="SMART" id="SM00220">
    <property type="entry name" value="S_TKc"/>
    <property type="match status" value="1"/>
</dbReference>
<dbReference type="Proteomes" id="UP000626109">
    <property type="component" value="Unassembled WGS sequence"/>
</dbReference>
<dbReference type="SUPFAM" id="SSF56112">
    <property type="entry name" value="Protein kinase-like (PK-like)"/>
    <property type="match status" value="1"/>
</dbReference>
<dbReference type="InterPro" id="IPR036404">
    <property type="entry name" value="Jacalin-like_lectin_dom_sf"/>
</dbReference>
<dbReference type="Gene3D" id="1.10.510.10">
    <property type="entry name" value="Transferase(Phosphotransferase) domain 1"/>
    <property type="match status" value="1"/>
</dbReference>
<dbReference type="InterPro" id="IPR050205">
    <property type="entry name" value="CDPK_Ser/Thr_kinases"/>
</dbReference>
<organism evidence="7 8">
    <name type="scientific">Polarella glacialis</name>
    <name type="common">Dinoflagellate</name>
    <dbReference type="NCBI Taxonomy" id="89957"/>
    <lineage>
        <taxon>Eukaryota</taxon>
        <taxon>Sar</taxon>
        <taxon>Alveolata</taxon>
        <taxon>Dinophyceae</taxon>
        <taxon>Suessiales</taxon>
        <taxon>Suessiaceae</taxon>
        <taxon>Polarella</taxon>
    </lineage>
</organism>
<keyword evidence="1" id="KW-0723">Serine/threonine-protein kinase</keyword>
<dbReference type="Pfam" id="PF00069">
    <property type="entry name" value="Pkinase"/>
    <property type="match status" value="1"/>
</dbReference>
<dbReference type="InterPro" id="IPR000719">
    <property type="entry name" value="Prot_kinase_dom"/>
</dbReference>
<dbReference type="GO" id="GO:0004674">
    <property type="term" value="F:protein serine/threonine kinase activity"/>
    <property type="evidence" value="ECO:0007669"/>
    <property type="project" value="UniProtKB-KW"/>
</dbReference>
<dbReference type="Pfam" id="PF01419">
    <property type="entry name" value="Jacalin"/>
    <property type="match status" value="1"/>
</dbReference>
<evidence type="ECO:0000259" key="6">
    <source>
        <dbReference type="PROSITE" id="PS50011"/>
    </source>
</evidence>
<protein>
    <recommendedName>
        <fullName evidence="6">Protein kinase domain-containing protein</fullName>
    </recommendedName>
</protein>
<dbReference type="PANTHER" id="PTHR24349">
    <property type="entry name" value="SERINE/THREONINE-PROTEIN KINASE"/>
    <property type="match status" value="1"/>
</dbReference>
<evidence type="ECO:0000313" key="7">
    <source>
        <dbReference type="EMBL" id="CAE8737646.1"/>
    </source>
</evidence>
<evidence type="ECO:0000256" key="5">
    <source>
        <dbReference type="ARBA" id="ARBA00022840"/>
    </source>
</evidence>
<sequence>MANVRFEEGNVFGPEQDQFKVGRRLARGGQGTVYQCTRLSQGHEYAVKVIDSTAERFKSQQGEQNLRREIRNMEELHHPSVVNLLMHMWEDGLCLIVMDLAAGGDMHNKVLGEVDVALKAGVPFRGLGGSELASKHVTRQILDGLGYMHSHNIIHRDMKLENVLIVQSHPYATSPQSLATSEAVPTELLDVKITDLGLSKRVAAASPKSVFKRSFTKVGSPDFVAPEVLEGTYDHMADFWSFGVMLYALLCGQWPFEITSLDPDQHREAVSRIKASEPWQSATEEARSFVQGLLTIDRDERLSLVGCLSHAWLAKSSGKLIVNAAGLGEVPLKGVVRKVTGCAGYAVDSVKLDFWDGSNCQHGGKGGDARKSWQLRPDELIMEVVQEERWEFLGNALIFITSHTRVISIRGTEARKRRLFVAPVGCQIAGLQFDGSELVGIHLEKVGTDGLGSVAAIGGRVGSAVDQVVLILRDGSSREYGDPGGSQRGPWALQAEEYLVSVEQLVRDAFLGNSLVLRSSLGNIFKLRGMEASRSRRFAAPSCSQICGLEFNGSLLTGVQTCPEDGDTSQGLRMHPVIADEKR</sequence>
<dbReference type="Gene3D" id="2.100.10.30">
    <property type="entry name" value="Jacalin-like lectin domain"/>
    <property type="match status" value="1"/>
</dbReference>
<evidence type="ECO:0000256" key="1">
    <source>
        <dbReference type="ARBA" id="ARBA00022527"/>
    </source>
</evidence>
<evidence type="ECO:0000256" key="2">
    <source>
        <dbReference type="ARBA" id="ARBA00022679"/>
    </source>
</evidence>
<keyword evidence="3" id="KW-0547">Nucleotide-binding</keyword>
<keyword evidence="2" id="KW-0808">Transferase</keyword>
<feature type="domain" description="Protein kinase" evidence="6">
    <location>
        <begin position="19"/>
        <end position="313"/>
    </location>
</feature>
<reference evidence="7" key="1">
    <citation type="submission" date="2021-02" db="EMBL/GenBank/DDBJ databases">
        <authorList>
            <person name="Dougan E. K."/>
            <person name="Rhodes N."/>
            <person name="Thang M."/>
            <person name="Chan C."/>
        </authorList>
    </citation>
    <scope>NUCLEOTIDE SEQUENCE</scope>
</reference>
<gene>
    <name evidence="7" type="ORF">PGLA2088_LOCUS48858</name>
</gene>
<accession>A0A813LT97</accession>
<dbReference type="InterPro" id="IPR008271">
    <property type="entry name" value="Ser/Thr_kinase_AS"/>
</dbReference>
<evidence type="ECO:0000256" key="4">
    <source>
        <dbReference type="ARBA" id="ARBA00022777"/>
    </source>
</evidence>
<comment type="caution">
    <text evidence="7">The sequence shown here is derived from an EMBL/GenBank/DDBJ whole genome shotgun (WGS) entry which is preliminary data.</text>
</comment>
<evidence type="ECO:0000313" key="8">
    <source>
        <dbReference type="Proteomes" id="UP000626109"/>
    </source>
</evidence>